<keyword evidence="2" id="KW-1185">Reference proteome</keyword>
<reference evidence="1 2" key="1">
    <citation type="journal article" date="2018" name="Biotechnol. Adv.">
        <title>Improved genomic resources and new bioinformatic workflow for the carcinogenic parasite Clonorchis sinensis: Biotechnological implications.</title>
        <authorList>
            <person name="Wang D."/>
            <person name="Korhonen P.K."/>
            <person name="Gasser R.B."/>
            <person name="Young N.D."/>
        </authorList>
    </citation>
    <scope>NUCLEOTIDE SEQUENCE [LARGE SCALE GENOMIC DNA]</scope>
    <source>
        <strain evidence="1">Cs-k2</strain>
    </source>
</reference>
<evidence type="ECO:0000313" key="2">
    <source>
        <dbReference type="Proteomes" id="UP000286415"/>
    </source>
</evidence>
<proteinExistence type="predicted"/>
<gene>
    <name evidence="1" type="ORF">CSKR_113386</name>
</gene>
<dbReference type="EMBL" id="NIRI02000042">
    <property type="protein sequence ID" value="KAG5447920.1"/>
    <property type="molecule type" value="Genomic_DNA"/>
</dbReference>
<dbReference type="Proteomes" id="UP000286415">
    <property type="component" value="Unassembled WGS sequence"/>
</dbReference>
<comment type="caution">
    <text evidence="1">The sequence shown here is derived from an EMBL/GenBank/DDBJ whole genome shotgun (WGS) entry which is preliminary data.</text>
</comment>
<reference evidence="1 2" key="2">
    <citation type="journal article" date="2021" name="Genomics">
        <title>High-quality reference genome for Clonorchis sinensis.</title>
        <authorList>
            <person name="Young N.D."/>
            <person name="Stroehlein A.J."/>
            <person name="Kinkar L."/>
            <person name="Wang T."/>
            <person name="Sohn W.M."/>
            <person name="Chang B.C.H."/>
            <person name="Kaur P."/>
            <person name="Weisz D."/>
            <person name="Dudchenko O."/>
            <person name="Aiden E.L."/>
            <person name="Korhonen P.K."/>
            <person name="Gasser R.B."/>
        </authorList>
    </citation>
    <scope>NUCLEOTIDE SEQUENCE [LARGE SCALE GENOMIC DNA]</scope>
    <source>
        <strain evidence="1">Cs-k2</strain>
    </source>
</reference>
<accession>A0A419Q3U2</accession>
<name>A0A419Q3U2_CLOSI</name>
<dbReference type="AlphaFoldDB" id="A0A419Q3U2"/>
<dbReference type="InParanoid" id="A0A419Q3U2"/>
<dbReference type="OrthoDB" id="10051416at2759"/>
<protein>
    <submittedName>
        <fullName evidence="1">Uncharacterized protein</fullName>
    </submittedName>
</protein>
<evidence type="ECO:0000313" key="1">
    <source>
        <dbReference type="EMBL" id="KAG5447920.1"/>
    </source>
</evidence>
<sequence>MAHRHKQSGCRGGVGTTDLLVIPTPDVSSGCSIASKIIQLGCLVNFMVESVFTRHCQCAYRWWLKWLEREFTDLNVRDSNPITASRLPLSRLGNPGSISALVLPSGGMAARHQKCATAERFGYS</sequence>
<organism evidence="1 2">
    <name type="scientific">Clonorchis sinensis</name>
    <name type="common">Chinese liver fluke</name>
    <dbReference type="NCBI Taxonomy" id="79923"/>
    <lineage>
        <taxon>Eukaryota</taxon>
        <taxon>Metazoa</taxon>
        <taxon>Spiralia</taxon>
        <taxon>Lophotrochozoa</taxon>
        <taxon>Platyhelminthes</taxon>
        <taxon>Trematoda</taxon>
        <taxon>Digenea</taxon>
        <taxon>Opisthorchiida</taxon>
        <taxon>Opisthorchiata</taxon>
        <taxon>Opisthorchiidae</taxon>
        <taxon>Clonorchis</taxon>
    </lineage>
</organism>